<keyword evidence="4" id="KW-0732">Signal</keyword>
<evidence type="ECO:0000313" key="6">
    <source>
        <dbReference type="EMBL" id="RVW18927.1"/>
    </source>
</evidence>
<evidence type="ECO:0000313" key="7">
    <source>
        <dbReference type="Proteomes" id="UP000288805"/>
    </source>
</evidence>
<evidence type="ECO:0000256" key="4">
    <source>
        <dbReference type="SAM" id="SignalP"/>
    </source>
</evidence>
<dbReference type="EMBL" id="QGNW01002507">
    <property type="protein sequence ID" value="RVW18927.1"/>
    <property type="molecule type" value="Genomic_DNA"/>
</dbReference>
<dbReference type="GO" id="GO:0000166">
    <property type="term" value="F:nucleotide binding"/>
    <property type="evidence" value="ECO:0007669"/>
    <property type="project" value="UniProtKB-KW"/>
</dbReference>
<feature type="chain" id="PRO_5019353901" description="Disease resistance N-terminal domain-containing protein" evidence="4">
    <location>
        <begin position="21"/>
        <end position="124"/>
    </location>
</feature>
<evidence type="ECO:0000256" key="2">
    <source>
        <dbReference type="ARBA" id="ARBA00022741"/>
    </source>
</evidence>
<sequence length="124" mass="14163">MMKSTLRFVWLCLFISVIRSTSSLTSLHSPLIRPSNPASFIIPLWLTPPFYRLDALGFRCGTTDSDELTLVLGVEAEIQSLTDTLRSVRDVLEDAERRQVKEKSVQGWLERLKDMAYQMDERAG</sequence>
<evidence type="ECO:0000256" key="1">
    <source>
        <dbReference type="ARBA" id="ARBA00022737"/>
    </source>
</evidence>
<keyword evidence="1" id="KW-0677">Repeat</keyword>
<dbReference type="GO" id="GO:0006952">
    <property type="term" value="P:defense response"/>
    <property type="evidence" value="ECO:0007669"/>
    <property type="project" value="UniProtKB-KW"/>
</dbReference>
<keyword evidence="2" id="KW-0547">Nucleotide-binding</keyword>
<proteinExistence type="predicted"/>
<dbReference type="Proteomes" id="UP000288805">
    <property type="component" value="Unassembled WGS sequence"/>
</dbReference>
<dbReference type="Gene3D" id="1.20.5.4130">
    <property type="match status" value="1"/>
</dbReference>
<dbReference type="Pfam" id="PF18052">
    <property type="entry name" value="Rx_N"/>
    <property type="match status" value="1"/>
</dbReference>
<comment type="caution">
    <text evidence="6">The sequence shown here is derived from an EMBL/GenBank/DDBJ whole genome shotgun (WGS) entry which is preliminary data.</text>
</comment>
<evidence type="ECO:0000256" key="3">
    <source>
        <dbReference type="ARBA" id="ARBA00022821"/>
    </source>
</evidence>
<gene>
    <name evidence="6" type="ORF">CK203_102480</name>
</gene>
<evidence type="ECO:0000259" key="5">
    <source>
        <dbReference type="Pfam" id="PF18052"/>
    </source>
</evidence>
<dbReference type="InterPro" id="IPR041118">
    <property type="entry name" value="Rx_N"/>
</dbReference>
<protein>
    <recommendedName>
        <fullName evidence="5">Disease resistance N-terminal domain-containing protein</fullName>
    </recommendedName>
</protein>
<accession>A0A438C6P8</accession>
<name>A0A438C6P8_VITVI</name>
<feature type="signal peptide" evidence="4">
    <location>
        <begin position="1"/>
        <end position="20"/>
    </location>
</feature>
<dbReference type="AlphaFoldDB" id="A0A438C6P8"/>
<keyword evidence="3" id="KW-0611">Plant defense</keyword>
<organism evidence="6 7">
    <name type="scientific">Vitis vinifera</name>
    <name type="common">Grape</name>
    <dbReference type="NCBI Taxonomy" id="29760"/>
    <lineage>
        <taxon>Eukaryota</taxon>
        <taxon>Viridiplantae</taxon>
        <taxon>Streptophyta</taxon>
        <taxon>Embryophyta</taxon>
        <taxon>Tracheophyta</taxon>
        <taxon>Spermatophyta</taxon>
        <taxon>Magnoliopsida</taxon>
        <taxon>eudicotyledons</taxon>
        <taxon>Gunneridae</taxon>
        <taxon>Pentapetalae</taxon>
        <taxon>rosids</taxon>
        <taxon>Vitales</taxon>
        <taxon>Vitaceae</taxon>
        <taxon>Viteae</taxon>
        <taxon>Vitis</taxon>
    </lineage>
</organism>
<feature type="domain" description="Disease resistance N-terminal" evidence="5">
    <location>
        <begin position="66"/>
        <end position="120"/>
    </location>
</feature>
<reference evidence="6 7" key="1">
    <citation type="journal article" date="2018" name="PLoS Genet.">
        <title>Population sequencing reveals clonal diversity and ancestral inbreeding in the grapevine cultivar Chardonnay.</title>
        <authorList>
            <person name="Roach M.J."/>
            <person name="Johnson D.L."/>
            <person name="Bohlmann J."/>
            <person name="van Vuuren H.J."/>
            <person name="Jones S.J."/>
            <person name="Pretorius I.S."/>
            <person name="Schmidt S.A."/>
            <person name="Borneman A.R."/>
        </authorList>
    </citation>
    <scope>NUCLEOTIDE SEQUENCE [LARGE SCALE GENOMIC DNA]</scope>
    <source>
        <strain evidence="7">cv. Chardonnay</strain>
        <tissue evidence="6">Leaf</tissue>
    </source>
</reference>